<accession>A0AAE3AHZ0</accession>
<protein>
    <recommendedName>
        <fullName evidence="10">tRNA dimethylallyltransferase</fullName>
        <ecNumber evidence="10">2.5.1.75</ecNumber>
    </recommendedName>
    <alternativeName>
        <fullName evidence="10">Dimethylallyl diphosphate:tRNA dimethylallyltransferase</fullName>
        <shortName evidence="10">DMAPP:tRNA dimethylallyltransferase</shortName>
        <shortName evidence="10">DMATase</shortName>
    </alternativeName>
    <alternativeName>
        <fullName evidence="10">Isopentenyl-diphosphate:tRNA isopentenyltransferase</fullName>
        <shortName evidence="10">IPP transferase</shortName>
        <shortName evidence="10">IPPT</shortName>
        <shortName evidence="10">IPTase</shortName>
    </alternativeName>
</protein>
<dbReference type="RefSeq" id="WP_308448205.1">
    <property type="nucleotide sequence ID" value="NZ_JAJEQC010000001.1"/>
</dbReference>
<dbReference type="Gene3D" id="3.40.50.300">
    <property type="entry name" value="P-loop containing nucleotide triphosphate hydrolases"/>
    <property type="match status" value="1"/>
</dbReference>
<dbReference type="GO" id="GO:0052381">
    <property type="term" value="F:tRNA dimethylallyltransferase activity"/>
    <property type="evidence" value="ECO:0007669"/>
    <property type="project" value="UniProtKB-UniRule"/>
</dbReference>
<proteinExistence type="inferred from homology"/>
<comment type="caution">
    <text evidence="10">Lacks conserved residue(s) required for the propagation of feature annotation.</text>
</comment>
<dbReference type="Proteomes" id="UP001199424">
    <property type="component" value="Unassembled WGS sequence"/>
</dbReference>
<comment type="caution">
    <text evidence="14">The sequence shown here is derived from an EMBL/GenBank/DDBJ whole genome shotgun (WGS) entry which is preliminary data.</text>
</comment>
<dbReference type="PANTHER" id="PTHR11088:SF60">
    <property type="entry name" value="TRNA DIMETHYLALLYLTRANSFERASE"/>
    <property type="match status" value="1"/>
</dbReference>
<dbReference type="Pfam" id="PF01715">
    <property type="entry name" value="IPPT"/>
    <property type="match status" value="1"/>
</dbReference>
<feature type="site" description="Interaction with substrate tRNA" evidence="10">
    <location>
        <position position="106"/>
    </location>
</feature>
<evidence type="ECO:0000313" key="14">
    <source>
        <dbReference type="EMBL" id="MCC2135566.1"/>
    </source>
</evidence>
<comment type="function">
    <text evidence="2 10 12">Catalyzes the transfer of a dimethylallyl group onto the adenine at position 37 in tRNAs that read codons beginning with uridine, leading to the formation of N6-(dimethylallyl)adenosine (i(6)A).</text>
</comment>
<evidence type="ECO:0000256" key="4">
    <source>
        <dbReference type="ARBA" id="ARBA00022679"/>
    </source>
</evidence>
<comment type="catalytic activity">
    <reaction evidence="9 10 11">
        <text>adenosine(37) in tRNA + dimethylallyl diphosphate = N(6)-dimethylallyladenosine(37) in tRNA + diphosphate</text>
        <dbReference type="Rhea" id="RHEA:26482"/>
        <dbReference type="Rhea" id="RHEA-COMP:10162"/>
        <dbReference type="Rhea" id="RHEA-COMP:10375"/>
        <dbReference type="ChEBI" id="CHEBI:33019"/>
        <dbReference type="ChEBI" id="CHEBI:57623"/>
        <dbReference type="ChEBI" id="CHEBI:74411"/>
        <dbReference type="ChEBI" id="CHEBI:74415"/>
        <dbReference type="EC" id="2.5.1.75"/>
    </reaction>
</comment>
<keyword evidence="7 10" id="KW-0067">ATP-binding</keyword>
<evidence type="ECO:0000256" key="1">
    <source>
        <dbReference type="ARBA" id="ARBA00001946"/>
    </source>
</evidence>
<comment type="subunit">
    <text evidence="10">Monomer.</text>
</comment>
<feature type="region of interest" description="Interaction with substrate tRNA" evidence="10">
    <location>
        <begin position="40"/>
        <end position="43"/>
    </location>
</feature>
<dbReference type="GO" id="GO:0006400">
    <property type="term" value="P:tRNA modification"/>
    <property type="evidence" value="ECO:0007669"/>
    <property type="project" value="TreeGrafter"/>
</dbReference>
<dbReference type="EMBL" id="JAJEQC010000001">
    <property type="protein sequence ID" value="MCC2135566.1"/>
    <property type="molecule type" value="Genomic_DNA"/>
</dbReference>
<dbReference type="AlphaFoldDB" id="A0AAE3AHZ0"/>
<dbReference type="Gene3D" id="1.10.20.140">
    <property type="match status" value="1"/>
</dbReference>
<evidence type="ECO:0000313" key="15">
    <source>
        <dbReference type="Proteomes" id="UP001199424"/>
    </source>
</evidence>
<evidence type="ECO:0000256" key="7">
    <source>
        <dbReference type="ARBA" id="ARBA00022840"/>
    </source>
</evidence>
<evidence type="ECO:0000256" key="13">
    <source>
        <dbReference type="RuleBase" id="RU003785"/>
    </source>
</evidence>
<feature type="binding site" evidence="10">
    <location>
        <begin position="17"/>
        <end position="22"/>
    </location>
    <ligand>
        <name>substrate</name>
    </ligand>
</feature>
<gene>
    <name evidence="10 14" type="primary">miaA</name>
    <name evidence="14" type="ORF">LKD31_00840</name>
</gene>
<keyword evidence="6 10" id="KW-0547">Nucleotide-binding</keyword>
<feature type="binding site" evidence="10">
    <location>
        <begin position="15"/>
        <end position="22"/>
    </location>
    <ligand>
        <name>ATP</name>
        <dbReference type="ChEBI" id="CHEBI:30616"/>
    </ligand>
</feature>
<evidence type="ECO:0000256" key="6">
    <source>
        <dbReference type="ARBA" id="ARBA00022741"/>
    </source>
</evidence>
<reference evidence="14" key="1">
    <citation type="submission" date="2021-10" db="EMBL/GenBank/DDBJ databases">
        <title>Anaerobic single-cell dispensing facilitates the cultivation of human gut bacteria.</title>
        <authorList>
            <person name="Afrizal A."/>
        </authorList>
    </citation>
    <scope>NUCLEOTIDE SEQUENCE</scope>
    <source>
        <strain evidence="14">CLA-AA-H250</strain>
    </source>
</reference>
<organism evidence="14 15">
    <name type="scientific">Hominenteromicrobium mulieris</name>
    <dbReference type="NCBI Taxonomy" id="2885357"/>
    <lineage>
        <taxon>Bacteria</taxon>
        <taxon>Bacillati</taxon>
        <taxon>Bacillota</taxon>
        <taxon>Clostridia</taxon>
        <taxon>Eubacteriales</taxon>
        <taxon>Oscillospiraceae</taxon>
        <taxon>Hominenteromicrobium</taxon>
    </lineage>
</organism>
<evidence type="ECO:0000256" key="5">
    <source>
        <dbReference type="ARBA" id="ARBA00022694"/>
    </source>
</evidence>
<sequence length="319" mass="35785">MTEVQEKIKVFAVCGPTASGKTSLSVTLAKKLHAEVVSCDSMQIYRGMEIGTAKPTADEMQGVPHHLMGFQDPAEPFSVSDYVALAGKVIEDIRARGKNVLLVGGTGLYARSLLKAVPFTENSRDDEIRGNLEAEFAADGIEPLYARLKELDPEGAEGIHPNNMRRVIRALEYCMVTGEPFSKQAKDSKAVESPYDGKMLVLSFRDRETLYGRINLRVEQMFADGLLKEAEDYFKRYGTPGQTSVQAIGYKELFPYFEGQCSLDEAKENIKRETRRYAKRQLTWFRREEDAVWLFADDFDAPADLISAAEDIARAHFED</sequence>
<dbReference type="GO" id="GO:0005524">
    <property type="term" value="F:ATP binding"/>
    <property type="evidence" value="ECO:0007669"/>
    <property type="project" value="UniProtKB-UniRule"/>
</dbReference>
<comment type="cofactor">
    <cofactor evidence="1 10">
        <name>Mg(2+)</name>
        <dbReference type="ChEBI" id="CHEBI:18420"/>
    </cofactor>
</comment>
<dbReference type="PANTHER" id="PTHR11088">
    <property type="entry name" value="TRNA DIMETHYLALLYLTRANSFERASE"/>
    <property type="match status" value="1"/>
</dbReference>
<keyword evidence="15" id="KW-1185">Reference proteome</keyword>
<dbReference type="NCBIfam" id="TIGR00174">
    <property type="entry name" value="miaA"/>
    <property type="match status" value="1"/>
</dbReference>
<dbReference type="HAMAP" id="MF_00185">
    <property type="entry name" value="IPP_trans"/>
    <property type="match status" value="1"/>
</dbReference>
<dbReference type="InterPro" id="IPR018022">
    <property type="entry name" value="IPT"/>
</dbReference>
<evidence type="ECO:0000256" key="8">
    <source>
        <dbReference type="ARBA" id="ARBA00022842"/>
    </source>
</evidence>
<dbReference type="InterPro" id="IPR027417">
    <property type="entry name" value="P-loop_NTPase"/>
</dbReference>
<evidence type="ECO:0000256" key="2">
    <source>
        <dbReference type="ARBA" id="ARBA00003213"/>
    </source>
</evidence>
<evidence type="ECO:0000256" key="10">
    <source>
        <dbReference type="HAMAP-Rule" id="MF_00185"/>
    </source>
</evidence>
<keyword evidence="5 10" id="KW-0819">tRNA processing</keyword>
<evidence type="ECO:0000256" key="9">
    <source>
        <dbReference type="ARBA" id="ARBA00049563"/>
    </source>
</evidence>
<dbReference type="SUPFAM" id="SSF52540">
    <property type="entry name" value="P-loop containing nucleoside triphosphate hydrolases"/>
    <property type="match status" value="2"/>
</dbReference>
<keyword evidence="8 10" id="KW-0460">Magnesium</keyword>
<keyword evidence="4 10" id="KW-0808">Transferase</keyword>
<evidence type="ECO:0000256" key="12">
    <source>
        <dbReference type="RuleBase" id="RU003784"/>
    </source>
</evidence>
<feature type="site" description="Interaction with substrate tRNA" evidence="10">
    <location>
        <position position="129"/>
    </location>
</feature>
<name>A0AAE3AHZ0_9FIRM</name>
<dbReference type="EC" id="2.5.1.75" evidence="10"/>
<evidence type="ECO:0000256" key="3">
    <source>
        <dbReference type="ARBA" id="ARBA00005842"/>
    </source>
</evidence>
<comment type="similarity">
    <text evidence="3 10 13">Belongs to the IPP transferase family.</text>
</comment>
<dbReference type="InterPro" id="IPR039657">
    <property type="entry name" value="Dimethylallyltransferase"/>
</dbReference>
<evidence type="ECO:0000256" key="11">
    <source>
        <dbReference type="RuleBase" id="RU003783"/>
    </source>
</evidence>